<organism evidence="1 2">
    <name type="scientific">Paramecium primaurelia</name>
    <dbReference type="NCBI Taxonomy" id="5886"/>
    <lineage>
        <taxon>Eukaryota</taxon>
        <taxon>Sar</taxon>
        <taxon>Alveolata</taxon>
        <taxon>Ciliophora</taxon>
        <taxon>Intramacronucleata</taxon>
        <taxon>Oligohymenophorea</taxon>
        <taxon>Peniculida</taxon>
        <taxon>Parameciidae</taxon>
        <taxon>Paramecium</taxon>
    </lineage>
</organism>
<name>A0A8S1Q984_PARPR</name>
<sequence>MLVNQMKCMFYQKLRNDGLFHLILKRALYCKYSQSQNFFYEKHINDKIEDQCVKCNINYKDHLKFNDQNEHMQAEKVKIDCQPYLNTINIISIYLEISIQLQLRREWKEIGNYNIVKLNKNWVSIKISNKILHKKSKIPLRINLQVK</sequence>
<protein>
    <submittedName>
        <fullName evidence="1">Uncharacterized protein</fullName>
    </submittedName>
</protein>
<dbReference type="Proteomes" id="UP000688137">
    <property type="component" value="Unassembled WGS sequence"/>
</dbReference>
<keyword evidence="2" id="KW-1185">Reference proteome</keyword>
<dbReference type="AlphaFoldDB" id="A0A8S1Q984"/>
<reference evidence="1" key="1">
    <citation type="submission" date="2021-01" db="EMBL/GenBank/DDBJ databases">
        <authorList>
            <consortium name="Genoscope - CEA"/>
            <person name="William W."/>
        </authorList>
    </citation>
    <scope>NUCLEOTIDE SEQUENCE</scope>
</reference>
<evidence type="ECO:0000313" key="2">
    <source>
        <dbReference type="Proteomes" id="UP000688137"/>
    </source>
</evidence>
<dbReference type="EMBL" id="CAJJDM010000155">
    <property type="protein sequence ID" value="CAD8112172.1"/>
    <property type="molecule type" value="Genomic_DNA"/>
</dbReference>
<evidence type="ECO:0000313" key="1">
    <source>
        <dbReference type="EMBL" id="CAD8112172.1"/>
    </source>
</evidence>
<accession>A0A8S1Q984</accession>
<comment type="caution">
    <text evidence="1">The sequence shown here is derived from an EMBL/GenBank/DDBJ whole genome shotgun (WGS) entry which is preliminary data.</text>
</comment>
<gene>
    <name evidence="1" type="ORF">PPRIM_AZ9-3.1.T1500071</name>
</gene>
<proteinExistence type="predicted"/>